<dbReference type="Proteomes" id="UP000325081">
    <property type="component" value="Unassembled WGS sequence"/>
</dbReference>
<dbReference type="EMBL" id="BKCP01001113">
    <property type="protein sequence ID" value="GER26486.1"/>
    <property type="molecule type" value="Genomic_DNA"/>
</dbReference>
<evidence type="ECO:0000313" key="2">
    <source>
        <dbReference type="Proteomes" id="UP000325081"/>
    </source>
</evidence>
<sequence>MPLLRRASTEKKIGDGVGRRCRGSFFLDGEFVASNGRRQSFARGANEARNWRRTTEGPPIQFRRKPQPLCPIIATSSMPPANLPVVLCPAKTSSVVISRLQPSPAPKSRHKDHLHYHVNLFFQSRSLAHRLLPQSRSPFFHCSPPTSTNRQSFPSVNPDPPSKTLTTAQFTFPNQNLLLAGAASVEDSGATLLTNSTTDLSLARRAFFPSPIRFPI</sequence>
<evidence type="ECO:0000313" key="1">
    <source>
        <dbReference type="EMBL" id="GER26486.1"/>
    </source>
</evidence>
<dbReference type="GO" id="GO:0016301">
    <property type="term" value="F:kinase activity"/>
    <property type="evidence" value="ECO:0007669"/>
    <property type="project" value="UniProtKB-KW"/>
</dbReference>
<protein>
    <submittedName>
        <fullName evidence="1">Lectin-domain containing receptor kinase A4.2</fullName>
    </submittedName>
</protein>
<proteinExistence type="predicted"/>
<name>A0A5A7P123_STRAF</name>
<comment type="caution">
    <text evidence="1">The sequence shown here is derived from an EMBL/GenBank/DDBJ whole genome shotgun (WGS) entry which is preliminary data.</text>
</comment>
<keyword evidence="1" id="KW-0808">Transferase</keyword>
<keyword evidence="2" id="KW-1185">Reference proteome</keyword>
<reference evidence="2" key="1">
    <citation type="journal article" date="2019" name="Curr. Biol.">
        <title>Genome Sequence of Striga asiatica Provides Insight into the Evolution of Plant Parasitism.</title>
        <authorList>
            <person name="Yoshida S."/>
            <person name="Kim S."/>
            <person name="Wafula E.K."/>
            <person name="Tanskanen J."/>
            <person name="Kim Y.M."/>
            <person name="Honaas L."/>
            <person name="Yang Z."/>
            <person name="Spallek T."/>
            <person name="Conn C.E."/>
            <person name="Ichihashi Y."/>
            <person name="Cheong K."/>
            <person name="Cui S."/>
            <person name="Der J.P."/>
            <person name="Gundlach H."/>
            <person name="Jiao Y."/>
            <person name="Hori C."/>
            <person name="Ishida J.K."/>
            <person name="Kasahara H."/>
            <person name="Kiba T."/>
            <person name="Kim M.S."/>
            <person name="Koo N."/>
            <person name="Laohavisit A."/>
            <person name="Lee Y.H."/>
            <person name="Lumba S."/>
            <person name="McCourt P."/>
            <person name="Mortimer J.C."/>
            <person name="Mutuku J.M."/>
            <person name="Nomura T."/>
            <person name="Sasaki-Sekimoto Y."/>
            <person name="Seto Y."/>
            <person name="Wang Y."/>
            <person name="Wakatake T."/>
            <person name="Sakakibara H."/>
            <person name="Demura T."/>
            <person name="Yamaguchi S."/>
            <person name="Yoneyama K."/>
            <person name="Manabe R.I."/>
            <person name="Nelson D.C."/>
            <person name="Schulman A.H."/>
            <person name="Timko M.P."/>
            <person name="dePamphilis C.W."/>
            <person name="Choi D."/>
            <person name="Shirasu K."/>
        </authorList>
    </citation>
    <scope>NUCLEOTIDE SEQUENCE [LARGE SCALE GENOMIC DNA]</scope>
    <source>
        <strain evidence="2">cv. UVA1</strain>
    </source>
</reference>
<keyword evidence="1" id="KW-0675">Receptor</keyword>
<keyword evidence="1" id="KW-0418">Kinase</keyword>
<accession>A0A5A7P123</accession>
<gene>
    <name evidence="1" type="ORF">STAS_02141</name>
</gene>
<organism evidence="1 2">
    <name type="scientific">Striga asiatica</name>
    <name type="common">Asiatic witchweed</name>
    <name type="synonym">Buchnera asiatica</name>
    <dbReference type="NCBI Taxonomy" id="4170"/>
    <lineage>
        <taxon>Eukaryota</taxon>
        <taxon>Viridiplantae</taxon>
        <taxon>Streptophyta</taxon>
        <taxon>Embryophyta</taxon>
        <taxon>Tracheophyta</taxon>
        <taxon>Spermatophyta</taxon>
        <taxon>Magnoliopsida</taxon>
        <taxon>eudicotyledons</taxon>
        <taxon>Gunneridae</taxon>
        <taxon>Pentapetalae</taxon>
        <taxon>asterids</taxon>
        <taxon>lamiids</taxon>
        <taxon>Lamiales</taxon>
        <taxon>Orobanchaceae</taxon>
        <taxon>Buchnereae</taxon>
        <taxon>Striga</taxon>
    </lineage>
</organism>
<dbReference type="AlphaFoldDB" id="A0A5A7P123"/>